<evidence type="ECO:0000313" key="2">
    <source>
        <dbReference type="EMBL" id="MBX39642.1"/>
    </source>
</evidence>
<feature type="compositionally biased region" description="Basic and acidic residues" evidence="1">
    <location>
        <begin position="14"/>
        <end position="29"/>
    </location>
</feature>
<feature type="region of interest" description="Disordered" evidence="1">
    <location>
        <begin position="1"/>
        <end position="37"/>
    </location>
</feature>
<organism evidence="2">
    <name type="scientific">Rhizophora mucronata</name>
    <name type="common">Asiatic mangrove</name>
    <dbReference type="NCBI Taxonomy" id="61149"/>
    <lineage>
        <taxon>Eukaryota</taxon>
        <taxon>Viridiplantae</taxon>
        <taxon>Streptophyta</taxon>
        <taxon>Embryophyta</taxon>
        <taxon>Tracheophyta</taxon>
        <taxon>Spermatophyta</taxon>
        <taxon>Magnoliopsida</taxon>
        <taxon>eudicotyledons</taxon>
        <taxon>Gunneridae</taxon>
        <taxon>Pentapetalae</taxon>
        <taxon>rosids</taxon>
        <taxon>fabids</taxon>
        <taxon>Malpighiales</taxon>
        <taxon>Rhizophoraceae</taxon>
        <taxon>Rhizophora</taxon>
    </lineage>
</organism>
<reference evidence="2" key="1">
    <citation type="submission" date="2018-02" db="EMBL/GenBank/DDBJ databases">
        <title>Rhizophora mucronata_Transcriptome.</title>
        <authorList>
            <person name="Meera S.P."/>
            <person name="Sreeshan A."/>
            <person name="Augustine A."/>
        </authorList>
    </citation>
    <scope>NUCLEOTIDE SEQUENCE</scope>
    <source>
        <tissue evidence="2">Leaf</tissue>
    </source>
</reference>
<protein>
    <submittedName>
        <fullName evidence="2">Uncharacterized protein</fullName>
    </submittedName>
</protein>
<accession>A0A2P2NAX3</accession>
<proteinExistence type="predicted"/>
<feature type="compositionally biased region" description="Polar residues" evidence="1">
    <location>
        <begin position="1"/>
        <end position="10"/>
    </location>
</feature>
<dbReference type="AlphaFoldDB" id="A0A2P2NAX3"/>
<evidence type="ECO:0000256" key="1">
    <source>
        <dbReference type="SAM" id="MobiDB-lite"/>
    </source>
</evidence>
<name>A0A2P2NAX3_RHIMU</name>
<dbReference type="EMBL" id="GGEC01059158">
    <property type="protein sequence ID" value="MBX39642.1"/>
    <property type="molecule type" value="Transcribed_RNA"/>
</dbReference>
<sequence>MSAKQANSGGSYRPLDKKQKANLVDELKQPRHSLNYMQGDFQKKTTEYSHTLRAPSLTFSRNQLK</sequence>